<sequence>MTDILYQWPASTRPGIRVPKEKLYENGAASAPAREKFVSDVQRITWAHKLAEETINLPSTPTVPEIEVFQIDCKRDDVADAVLAVIDKAVPNPIIFEITRESRGRSEVRMVAAHKTLGTSSPKVQSYYSTRWMPADASREPLPTAISLPALYAALLAPLTPIGARPGEDVSAVGTRLEAMRRLQREILALERKIRSEPQLNRKIELRRVLKAKQAELEEQK</sequence>
<organism evidence="1 2">
    <name type="scientific">Microbacterium laevaniformans</name>
    <dbReference type="NCBI Taxonomy" id="36807"/>
    <lineage>
        <taxon>Bacteria</taxon>
        <taxon>Bacillati</taxon>
        <taxon>Actinomycetota</taxon>
        <taxon>Actinomycetes</taxon>
        <taxon>Micrococcales</taxon>
        <taxon>Microbacteriaceae</taxon>
        <taxon>Microbacterium</taxon>
    </lineage>
</organism>
<dbReference type="AlphaFoldDB" id="A0A4S2D017"/>
<dbReference type="EMBL" id="SRYO01000010">
    <property type="protein sequence ID" value="TGY34285.1"/>
    <property type="molecule type" value="Genomic_DNA"/>
</dbReference>
<reference evidence="1 2" key="1">
    <citation type="submission" date="2019-04" db="EMBL/GenBank/DDBJ databases">
        <title>Microbes associate with the intestines of laboratory mice.</title>
        <authorList>
            <person name="Navarre W."/>
            <person name="Wong E."/>
            <person name="Huang K."/>
            <person name="Tropini C."/>
            <person name="Ng K."/>
            <person name="Yu B."/>
        </authorList>
    </citation>
    <scope>NUCLEOTIDE SEQUENCE [LARGE SCALE GENOMIC DNA]</scope>
    <source>
        <strain evidence="1 2">NM46_B2-13</strain>
    </source>
</reference>
<evidence type="ECO:0000313" key="2">
    <source>
        <dbReference type="Proteomes" id="UP000309893"/>
    </source>
</evidence>
<dbReference type="InterPro" id="IPR025503">
    <property type="entry name" value="DUF4391"/>
</dbReference>
<proteinExistence type="predicted"/>
<dbReference type="RefSeq" id="WP_135949896.1">
    <property type="nucleotide sequence ID" value="NZ_CP158846.1"/>
</dbReference>
<protein>
    <submittedName>
        <fullName evidence="1">DUF4391 domain-containing protein</fullName>
    </submittedName>
</protein>
<gene>
    <name evidence="1" type="ORF">E5344_13130</name>
</gene>
<dbReference type="OrthoDB" id="9805811at2"/>
<evidence type="ECO:0000313" key="1">
    <source>
        <dbReference type="EMBL" id="TGY34285.1"/>
    </source>
</evidence>
<dbReference type="Pfam" id="PF14335">
    <property type="entry name" value="DUF4391"/>
    <property type="match status" value="1"/>
</dbReference>
<name>A0A4S2D017_9MICO</name>
<comment type="caution">
    <text evidence="1">The sequence shown here is derived from an EMBL/GenBank/DDBJ whole genome shotgun (WGS) entry which is preliminary data.</text>
</comment>
<accession>A0A4S2D017</accession>
<dbReference type="Proteomes" id="UP000309893">
    <property type="component" value="Unassembled WGS sequence"/>
</dbReference>